<reference evidence="2" key="1">
    <citation type="submission" date="2014-09" db="EMBL/GenBank/DDBJ databases">
        <authorList>
            <person name="Magalhaes I.L.F."/>
            <person name="Oliveira U."/>
            <person name="Santos F.R."/>
            <person name="Vidigal T.H.D.A."/>
            <person name="Brescovit A.D."/>
            <person name="Santos A.J."/>
        </authorList>
    </citation>
    <scope>NUCLEOTIDE SEQUENCE</scope>
    <source>
        <tissue evidence="2">Shoot tissue taken approximately 20 cm above the soil surface</tissue>
    </source>
</reference>
<reference evidence="2" key="2">
    <citation type="journal article" date="2015" name="Data Brief">
        <title>Shoot transcriptome of the giant reed, Arundo donax.</title>
        <authorList>
            <person name="Barrero R.A."/>
            <person name="Guerrero F.D."/>
            <person name="Moolhuijzen P."/>
            <person name="Goolsby J.A."/>
            <person name="Tidwell J."/>
            <person name="Bellgard S.E."/>
            <person name="Bellgard M.I."/>
        </authorList>
    </citation>
    <scope>NUCLEOTIDE SEQUENCE</scope>
    <source>
        <tissue evidence="2">Shoot tissue taken approximately 20 cm above the soil surface</tissue>
    </source>
</reference>
<sequence length="102" mass="11596">MPSPSSNQPQMSKKFIRRNSRKERWRQGGQKTHQEGAREANWSLLSQYSTLEQWSAQISGKISQQHQLTVSTSSSSLKLINMPPIPLITCCCKPCHPSHVYT</sequence>
<feature type="region of interest" description="Disordered" evidence="1">
    <location>
        <begin position="1"/>
        <end position="38"/>
    </location>
</feature>
<evidence type="ECO:0000313" key="2">
    <source>
        <dbReference type="EMBL" id="JAD79878.1"/>
    </source>
</evidence>
<evidence type="ECO:0000256" key="1">
    <source>
        <dbReference type="SAM" id="MobiDB-lite"/>
    </source>
</evidence>
<name>A0A0A9CZL4_ARUDO</name>
<protein>
    <submittedName>
        <fullName evidence="2">Uncharacterized protein</fullName>
    </submittedName>
</protein>
<feature type="compositionally biased region" description="Basic residues" evidence="1">
    <location>
        <begin position="14"/>
        <end position="24"/>
    </location>
</feature>
<accession>A0A0A9CZL4</accession>
<proteinExistence type="predicted"/>
<dbReference type="AlphaFoldDB" id="A0A0A9CZL4"/>
<dbReference type="EMBL" id="GBRH01218017">
    <property type="protein sequence ID" value="JAD79878.1"/>
    <property type="molecule type" value="Transcribed_RNA"/>
</dbReference>
<feature type="compositionally biased region" description="Low complexity" evidence="1">
    <location>
        <begin position="1"/>
        <end position="12"/>
    </location>
</feature>
<organism evidence="2">
    <name type="scientific">Arundo donax</name>
    <name type="common">Giant reed</name>
    <name type="synonym">Donax arundinaceus</name>
    <dbReference type="NCBI Taxonomy" id="35708"/>
    <lineage>
        <taxon>Eukaryota</taxon>
        <taxon>Viridiplantae</taxon>
        <taxon>Streptophyta</taxon>
        <taxon>Embryophyta</taxon>
        <taxon>Tracheophyta</taxon>
        <taxon>Spermatophyta</taxon>
        <taxon>Magnoliopsida</taxon>
        <taxon>Liliopsida</taxon>
        <taxon>Poales</taxon>
        <taxon>Poaceae</taxon>
        <taxon>PACMAD clade</taxon>
        <taxon>Arundinoideae</taxon>
        <taxon>Arundineae</taxon>
        <taxon>Arundo</taxon>
    </lineage>
</organism>